<evidence type="ECO:0000313" key="1">
    <source>
        <dbReference type="EMBL" id="KAJ3548085.1"/>
    </source>
</evidence>
<reference evidence="1" key="1">
    <citation type="submission" date="2022-08" db="EMBL/GenBank/DDBJ databases">
        <title>Genome Sequence of Fusarium decemcellulare.</title>
        <authorList>
            <person name="Buettner E."/>
        </authorList>
    </citation>
    <scope>NUCLEOTIDE SEQUENCE</scope>
    <source>
        <strain evidence="1">Babe19</strain>
    </source>
</reference>
<organism evidence="1 2">
    <name type="scientific">Fusarium decemcellulare</name>
    <dbReference type="NCBI Taxonomy" id="57161"/>
    <lineage>
        <taxon>Eukaryota</taxon>
        <taxon>Fungi</taxon>
        <taxon>Dikarya</taxon>
        <taxon>Ascomycota</taxon>
        <taxon>Pezizomycotina</taxon>
        <taxon>Sordariomycetes</taxon>
        <taxon>Hypocreomycetidae</taxon>
        <taxon>Hypocreales</taxon>
        <taxon>Nectriaceae</taxon>
        <taxon>Fusarium</taxon>
        <taxon>Fusarium decemcellulare species complex</taxon>
    </lineage>
</organism>
<sequence length="664" mass="75202">MAIFTSNTAEQLYSVLAQVTLSNALLFLTSVWILHVIKNKYLTKLRNVPGPFLAGFTRLWKLNRVAHGDMEKVQMQLHARYGPVVRIGPNEVLVSDPSAIKTIYGHSSNFRKTKFYIPFGTKDNDDLFTDPNVARHAHHRREIASAYSMTSLVELEPMVDACVKTMCDRFQSLAAIQRKPLDIAKWLQFYAFDVIGQITFSRPFGFMQEGKDVQDCIAKLERYLLHGALFTVMPEFWSLYYLAITLLSRLGLAYPPGIGIFNEFVGAQIQDRLERGSQGQFDFVTRLQKMGREESTIWRSCFANVAAGSDTTAISLRAIIYFLLKNPHAYRCLQDEIDTSIAEGKVSDPVTFGEASKMPYLQAVMKEAMRLHPAVQWSLPRYVPPMGLQIGPVDIPPGSEVGINPYVIHRNTSIFGDDAEVFRPERWLEDEARARDMDRYMVQFGTGSRVCLGKNISLMEMSKLIPELLRHFDLELVNPHVPWTVSNFWFAKQGDMDCYVMRRSLGHQRSRSGYKSVPNSYLFLAPTVSAYNAIQTFLVLEALVMNSTDETVVGAYPPPPGVLPNFTNPESIAYRVVLAAALCPAFTIPIVLLRLYTSRFIIKCWHRDDLFITISLIFAIGYSIVNILQTRNGVGVHIWDVPLSSFKKFMMVWPQILLVSAICV</sequence>
<evidence type="ECO:0000313" key="2">
    <source>
        <dbReference type="Proteomes" id="UP001148629"/>
    </source>
</evidence>
<dbReference type="Proteomes" id="UP001148629">
    <property type="component" value="Unassembled WGS sequence"/>
</dbReference>
<accession>A0ACC1SX95</accession>
<keyword evidence="2" id="KW-1185">Reference proteome</keyword>
<proteinExistence type="predicted"/>
<protein>
    <submittedName>
        <fullName evidence="1">Uncharacterized protein</fullName>
    </submittedName>
</protein>
<gene>
    <name evidence="1" type="ORF">NM208_g1175</name>
</gene>
<name>A0ACC1SX95_9HYPO</name>
<dbReference type="EMBL" id="JANRMS010000058">
    <property type="protein sequence ID" value="KAJ3548085.1"/>
    <property type="molecule type" value="Genomic_DNA"/>
</dbReference>
<comment type="caution">
    <text evidence="1">The sequence shown here is derived from an EMBL/GenBank/DDBJ whole genome shotgun (WGS) entry which is preliminary data.</text>
</comment>